<dbReference type="PANTHER" id="PTHR10773:SF19">
    <property type="match status" value="1"/>
</dbReference>
<reference evidence="1" key="1">
    <citation type="submission" date="2022-01" db="EMBL/GenBank/DDBJ databases">
        <authorList>
            <person name="King R."/>
        </authorList>
    </citation>
    <scope>NUCLEOTIDE SEQUENCE</scope>
</reference>
<dbReference type="AlphaFoldDB" id="A0A9N9QIU5"/>
<dbReference type="EMBL" id="OU892277">
    <property type="protein sequence ID" value="CAG9760386.1"/>
    <property type="molecule type" value="Genomic_DNA"/>
</dbReference>
<organism evidence="1 2">
    <name type="scientific">Ceutorhynchus assimilis</name>
    <name type="common">cabbage seed weevil</name>
    <dbReference type="NCBI Taxonomy" id="467358"/>
    <lineage>
        <taxon>Eukaryota</taxon>
        <taxon>Metazoa</taxon>
        <taxon>Ecdysozoa</taxon>
        <taxon>Arthropoda</taxon>
        <taxon>Hexapoda</taxon>
        <taxon>Insecta</taxon>
        <taxon>Pterygota</taxon>
        <taxon>Neoptera</taxon>
        <taxon>Endopterygota</taxon>
        <taxon>Coleoptera</taxon>
        <taxon>Polyphaga</taxon>
        <taxon>Cucujiformia</taxon>
        <taxon>Curculionidae</taxon>
        <taxon>Ceutorhynchinae</taxon>
        <taxon>Ceutorhynchus</taxon>
    </lineage>
</organism>
<dbReference type="OrthoDB" id="6704657at2759"/>
<evidence type="ECO:0000313" key="2">
    <source>
        <dbReference type="Proteomes" id="UP001152799"/>
    </source>
</evidence>
<dbReference type="Proteomes" id="UP001152799">
    <property type="component" value="Chromosome 1"/>
</dbReference>
<keyword evidence="2" id="KW-1185">Reference proteome</keyword>
<proteinExistence type="predicted"/>
<accession>A0A9N9QIU5</accession>
<evidence type="ECO:0000313" key="1">
    <source>
        <dbReference type="EMBL" id="CAG9760386.1"/>
    </source>
</evidence>
<dbReference type="PANTHER" id="PTHR10773">
    <property type="entry name" value="DNA-DIRECTED RNA POLYMERASES I, II, AND III SUBUNIT RPABC2"/>
    <property type="match status" value="1"/>
</dbReference>
<gene>
    <name evidence="1" type="ORF">CEUTPL_LOCUS1118</name>
</gene>
<name>A0A9N9QIU5_9CUCU</name>
<sequence>MKIFEELKLSLYAPKKDLCDVCEAYNTKNLSEEKYNMHQTFKQEARQEKERDKSSSDITVNVYAMDLQSVLLSPKSTVSAMYYKTKLIVHNFTIYNLKNKEGFCFLWNESEGGLTANEFSSIISFFIEQEIKKCDGALREMIFFSDGCTGQNRNSTLANAFVNLAAQHNIILTQKYLFKGHTQMEVDSMHATIERQIRDRKINLPADYAYHCQKARSNPSPYNVKYISHSFFKKFDNLKFYNSIRPGRAAGDPVVTDIKALRYFPNCEIQFKMRHTDPWAALNQRLNKKITPCKYDDLLPLFTERRKIKKEKYDHLQILKLGLLEDYQKFYDELPFE</sequence>
<protein>
    <submittedName>
        <fullName evidence="1">Uncharacterized protein</fullName>
    </submittedName>
</protein>